<proteinExistence type="predicted"/>
<keyword evidence="1" id="KW-0812">Transmembrane</keyword>
<keyword evidence="1" id="KW-1133">Transmembrane helix</keyword>
<keyword evidence="1" id="KW-0472">Membrane</keyword>
<organism evidence="2 3">
    <name type="scientific">Herbaspirillum lusitanum</name>
    <dbReference type="NCBI Taxonomy" id="213312"/>
    <lineage>
        <taxon>Bacteria</taxon>
        <taxon>Pseudomonadati</taxon>
        <taxon>Pseudomonadota</taxon>
        <taxon>Betaproteobacteria</taxon>
        <taxon>Burkholderiales</taxon>
        <taxon>Oxalobacteraceae</taxon>
        <taxon>Herbaspirillum</taxon>
    </lineage>
</organism>
<evidence type="ECO:0000256" key="1">
    <source>
        <dbReference type="SAM" id="Phobius"/>
    </source>
</evidence>
<dbReference type="InterPro" id="IPR029045">
    <property type="entry name" value="ClpP/crotonase-like_dom_sf"/>
</dbReference>
<keyword evidence="3" id="KW-1185">Reference proteome</keyword>
<dbReference type="Gene3D" id="3.90.226.10">
    <property type="entry name" value="2-enoyl-CoA Hydratase, Chain A, domain 1"/>
    <property type="match status" value="1"/>
</dbReference>
<gene>
    <name evidence="2" type="ORF">PQR62_10880</name>
</gene>
<dbReference type="Proteomes" id="UP001629246">
    <property type="component" value="Unassembled WGS sequence"/>
</dbReference>
<feature type="transmembrane region" description="Helical" evidence="1">
    <location>
        <begin position="56"/>
        <end position="76"/>
    </location>
</feature>
<evidence type="ECO:0000313" key="3">
    <source>
        <dbReference type="Proteomes" id="UP001629246"/>
    </source>
</evidence>
<accession>A0ABW9A7G4</accession>
<feature type="transmembrane region" description="Helical" evidence="1">
    <location>
        <begin position="124"/>
        <end position="145"/>
    </location>
</feature>
<evidence type="ECO:0000313" key="2">
    <source>
        <dbReference type="EMBL" id="MFL9924771.1"/>
    </source>
</evidence>
<comment type="caution">
    <text evidence="2">The sequence shown here is derived from an EMBL/GenBank/DDBJ whole genome shotgun (WGS) entry which is preliminary data.</text>
</comment>
<dbReference type="RefSeq" id="WP_408157717.1">
    <property type="nucleotide sequence ID" value="NZ_JAQQFM010000004.1"/>
</dbReference>
<protein>
    <recommendedName>
        <fullName evidence="4">Transmembrane protein</fullName>
    </recommendedName>
</protein>
<evidence type="ECO:0008006" key="4">
    <source>
        <dbReference type="Google" id="ProtNLM"/>
    </source>
</evidence>
<dbReference type="SUPFAM" id="SSF52096">
    <property type="entry name" value="ClpP/crotonase"/>
    <property type="match status" value="1"/>
</dbReference>
<feature type="transmembrane region" description="Helical" evidence="1">
    <location>
        <begin position="88"/>
        <end position="112"/>
    </location>
</feature>
<dbReference type="EMBL" id="JAQQFM010000004">
    <property type="protein sequence ID" value="MFL9924771.1"/>
    <property type="molecule type" value="Genomic_DNA"/>
</dbReference>
<sequence length="553" mass="60106">MSAQSGGRPASCDGRQKYIQDATEGTHLVVAAASKSSKGWFIGKHWRGDYSLGRSYWLHTVLLASLMPAFTISLLARLTNNMPARYGVTGVLVIAGFSYISWLWGVVGCWRSANRHVARGGRRWAVIMAKLMIVFGAFSLGSSSWHATGSFREMLEIARGKQLGPPVTYQVRAGGKSILLQGGMNDGAADGLARALDAAPEVTTVVLYSAGGWVREGKLVADVIAGRGLNTYVEQECSSACTLAFLAGRDRAIDPHARLGFHTLYTVGGDDRINKPFDRALTQQTYSHFGLPYDFIERIADTPQSGSWYPTIPEMLRATVLTRISAGGETTVLATMAATREDLANEFRKSALFNLLARHYPLEFKRIVDLAWTRAQASATDNEILAASREQLGMVTRRLLPIASDRALAEFQQLVLDQAEALRIKSATACTELIFPGARASNSGAGPQALLPPDFAAREMKVTMTLISDSDPLNARRFTQREKAAALRKALSSLSRDELKLLSSPAARVGNPVATCNATVAYLQAVNNLPEDERATVFRMLYSQDEKKPAEAG</sequence>
<name>A0ABW9A7G4_9BURK</name>
<reference evidence="2 3" key="1">
    <citation type="journal article" date="2024" name="Chem. Sci.">
        <title>Discovery of megapolipeptins by genome mining of a Burkholderiales bacteria collection.</title>
        <authorList>
            <person name="Paulo B.S."/>
            <person name="Recchia M.J.J."/>
            <person name="Lee S."/>
            <person name="Fergusson C.H."/>
            <person name="Romanowski S.B."/>
            <person name="Hernandez A."/>
            <person name="Krull N."/>
            <person name="Liu D.Y."/>
            <person name="Cavanagh H."/>
            <person name="Bos A."/>
            <person name="Gray C.A."/>
            <person name="Murphy B.T."/>
            <person name="Linington R.G."/>
            <person name="Eustaquio A.S."/>
        </authorList>
    </citation>
    <scope>NUCLEOTIDE SEQUENCE [LARGE SCALE GENOMIC DNA]</scope>
    <source>
        <strain evidence="2 3">RL21-008-BIB-A</strain>
    </source>
</reference>